<dbReference type="InterPro" id="IPR040400">
    <property type="entry name" value="BAG5/6/7/8"/>
</dbReference>
<dbReference type="Proteomes" id="UP000004995">
    <property type="component" value="Unassembled WGS sequence"/>
</dbReference>
<dbReference type="eggNOG" id="ENOG502QRXB">
    <property type="taxonomic scope" value="Eukaryota"/>
</dbReference>
<dbReference type="EMBL" id="AGNK02002161">
    <property type="status" value="NOT_ANNOTATED_CDS"/>
    <property type="molecule type" value="Genomic_DNA"/>
</dbReference>
<keyword evidence="5" id="KW-1185">Reference proteome</keyword>
<organism evidence="4 5">
    <name type="scientific">Setaria italica</name>
    <name type="common">Foxtail millet</name>
    <name type="synonym">Panicum italicum</name>
    <dbReference type="NCBI Taxonomy" id="4555"/>
    <lineage>
        <taxon>Eukaryota</taxon>
        <taxon>Viridiplantae</taxon>
        <taxon>Streptophyta</taxon>
        <taxon>Embryophyta</taxon>
        <taxon>Tracheophyta</taxon>
        <taxon>Spermatophyta</taxon>
        <taxon>Magnoliopsida</taxon>
        <taxon>Liliopsida</taxon>
        <taxon>Poales</taxon>
        <taxon>Poaceae</taxon>
        <taxon>PACMAD clade</taxon>
        <taxon>Panicoideae</taxon>
        <taxon>Panicodae</taxon>
        <taxon>Paniceae</taxon>
        <taxon>Cenchrinae</taxon>
        <taxon>Setaria</taxon>
    </lineage>
</organism>
<dbReference type="KEGG" id="sita:101766624"/>
<dbReference type="HOGENOM" id="CLU_038879_1_0_1"/>
<keyword evidence="1" id="KW-0143">Chaperone</keyword>
<accession>K3XXG3</accession>
<dbReference type="GeneID" id="101766624"/>
<proteinExistence type="predicted"/>
<dbReference type="OrthoDB" id="747353at2759"/>
<reference evidence="4" key="3">
    <citation type="submission" date="2018-08" db="UniProtKB">
        <authorList>
            <consortium name="EnsemblPlants"/>
        </authorList>
    </citation>
    <scope>IDENTIFICATION</scope>
    <source>
        <strain evidence="4">Yugu1</strain>
    </source>
</reference>
<gene>
    <name evidence="4" type="primary">LOC101766624</name>
    <name evidence="3" type="ORF">SETIT_4G003300v2</name>
</gene>
<feature type="compositionally biased region" description="Basic residues" evidence="2">
    <location>
        <begin position="192"/>
        <end position="201"/>
    </location>
</feature>
<reference evidence="3 5" key="1">
    <citation type="journal article" date="2012" name="Nat. Biotechnol.">
        <title>Reference genome sequence of the model plant Setaria.</title>
        <authorList>
            <person name="Bennetzen J.L."/>
            <person name="Schmutz J."/>
            <person name="Wang H."/>
            <person name="Percifield R."/>
            <person name="Hawkins J."/>
            <person name="Pontaroli A.C."/>
            <person name="Estep M."/>
            <person name="Feng L."/>
            <person name="Vaughn J.N."/>
            <person name="Grimwood J."/>
            <person name="Jenkins J."/>
            <person name="Barry K."/>
            <person name="Lindquist E."/>
            <person name="Hellsten U."/>
            <person name="Deshpande S."/>
            <person name="Wang X."/>
            <person name="Wu X."/>
            <person name="Mitros T."/>
            <person name="Triplett J."/>
            <person name="Yang X."/>
            <person name="Ye C.Y."/>
            <person name="Mauro-Herrera M."/>
            <person name="Wang L."/>
            <person name="Li P."/>
            <person name="Sharma M."/>
            <person name="Sharma R."/>
            <person name="Ronald P.C."/>
            <person name="Panaud O."/>
            <person name="Kellogg E.A."/>
            <person name="Brutnell T.P."/>
            <person name="Doust A.N."/>
            <person name="Tuskan G.A."/>
            <person name="Rokhsar D."/>
            <person name="Devos K.M."/>
        </authorList>
    </citation>
    <scope>NUCLEOTIDE SEQUENCE [LARGE SCALE GENOMIC DNA]</scope>
    <source>
        <strain evidence="5">cv. Yugu1</strain>
        <strain evidence="3">Yugu1</strain>
    </source>
</reference>
<dbReference type="PANTHER" id="PTHR33322">
    <property type="entry name" value="BAG DOMAIN CONTAINING PROTEIN, EXPRESSED"/>
    <property type="match status" value="1"/>
</dbReference>
<name>K3XXG3_SETIT</name>
<dbReference type="FunCoup" id="K3XXG3">
    <property type="interactions" value="14"/>
</dbReference>
<feature type="compositionally biased region" description="Basic and acidic residues" evidence="2">
    <location>
        <begin position="180"/>
        <end position="191"/>
    </location>
</feature>
<evidence type="ECO:0000313" key="4">
    <source>
        <dbReference type="EnsemblPlants" id="KQL08914"/>
    </source>
</evidence>
<dbReference type="GO" id="GO:0006457">
    <property type="term" value="P:protein folding"/>
    <property type="evidence" value="ECO:0000318"/>
    <property type="project" value="GO_Central"/>
</dbReference>
<dbReference type="OMA" id="SPSSCKY"/>
<dbReference type="AlphaFoldDB" id="K3XXG3"/>
<dbReference type="EMBL" id="CM003531">
    <property type="protein sequence ID" value="RCV19780.1"/>
    <property type="molecule type" value="Genomic_DNA"/>
</dbReference>
<sequence>MGSRRHFLDDPFFPFPPSSCPFLDYDSPSPFSTSPFPELDLFLPPAPPLNPFPAPSPYPFLLRDLTDRVAALELAVAARRPEPTTRKCTYVTEAGGRKVKWTSIEKPRAGDRTLKWEAEIKSPNDDGFDRKWKWEAKGGSSRKIKWGAAVKGKGSLQPWSQAYTWEEDFAATDTSDEEDEKKADRNKTKIADKHKKNKEGKVVNKAKKCPVATVKIEEIPDDNDAGCVAIRKAFAKGNGKGKKKELSPEDAALLIQMNYRAHLAHRSQVLRCLRDLAVAKAKLKEIRSLFYNISYRRRIAHDHEERQRFSEKIIVLLITVDALEGPDYMVRTAKKSMLEELEAMLEVVDPQSPGKRRSLSRRKFDLPEGGAVSGEKADGVNKAVRIINEGK</sequence>
<dbReference type="RefSeq" id="XP_004964281.1">
    <property type="nucleotide sequence ID" value="XM_004964224.4"/>
</dbReference>
<dbReference type="Gramene" id="KQL08914">
    <property type="protein sequence ID" value="KQL08914"/>
    <property type="gene ID" value="SETIT_006621mg"/>
</dbReference>
<dbReference type="PANTHER" id="PTHR33322:SF23">
    <property type="entry name" value="OS06G0104400 PROTEIN"/>
    <property type="match status" value="1"/>
</dbReference>
<evidence type="ECO:0000256" key="1">
    <source>
        <dbReference type="ARBA" id="ARBA00023186"/>
    </source>
</evidence>
<reference evidence="3" key="2">
    <citation type="submission" date="2015-07" db="EMBL/GenBank/DDBJ databases">
        <authorList>
            <person name="Noorani M."/>
        </authorList>
    </citation>
    <scope>NUCLEOTIDE SEQUENCE</scope>
    <source>
        <strain evidence="3">Yugu1</strain>
    </source>
</reference>
<feature type="region of interest" description="Disordered" evidence="2">
    <location>
        <begin position="171"/>
        <end position="201"/>
    </location>
</feature>
<evidence type="ECO:0000313" key="5">
    <source>
        <dbReference type="Proteomes" id="UP000004995"/>
    </source>
</evidence>
<dbReference type="STRING" id="4555.K3XXG3"/>
<protein>
    <recommendedName>
        <fullName evidence="6">BAG domain-containing protein</fullName>
    </recommendedName>
</protein>
<evidence type="ECO:0000256" key="2">
    <source>
        <dbReference type="SAM" id="MobiDB-lite"/>
    </source>
</evidence>
<evidence type="ECO:0000313" key="3">
    <source>
        <dbReference type="EMBL" id="RCV19780.1"/>
    </source>
</evidence>
<dbReference type="EnsemblPlants" id="KQL08914">
    <property type="protein sequence ID" value="KQL08914"/>
    <property type="gene ID" value="SETIT_006621mg"/>
</dbReference>
<evidence type="ECO:0008006" key="6">
    <source>
        <dbReference type="Google" id="ProtNLM"/>
    </source>
</evidence>